<evidence type="ECO:0000256" key="3">
    <source>
        <dbReference type="ARBA" id="ARBA00013368"/>
    </source>
</evidence>
<sequence>MLLQSIELKNFRQFVNERIDFSTDPDRNVTLIIGENGTGKTTFAQAFFWCLYGSTEFTDKLMINRVIAEEMTPDQNATVSVVLKLRHGSADYEIKRTQEYKKSFSNKVSGANSVLNISVKSEDGNTRYLKPLECESEIKKILPKELSNYFFFDGERIEKMSKEIASGKKASGFATAVVGLTGLNAFLEAIKHLSPTSINSVIGRLNNEYKGDSSGKIQALTKEIEVIQENITKYENRVDEIEEELSAARLSKSQFEEDIKQFADGEKLQNERDNLNKTLNSIVLTKAQFVKNLTKTFNNEVTQFLSLSLAKRALEELSQSDLSGKDIPEMHSKTIEFLLNRGMCICGTHLDPGTTPYLKVKELLEYLPPQSIGVTVGQFVKDTRQKYVKDISLFQSVSEQIGNISSQEDKISELQDEIAAISDKLDGDDVRSQVRTLNNQINACARTIKEREDEKNKLLIKIGSANTEKSQKENSRSELSLLDKNNQQVELFKDYAMCIYQEILDEYKEKETTVREKLETLINEIFKTIYEGGLSLSIDEKYNISVFVTDYDGGVETSTAQSISVIFAFISAIIKMARDNQRENGDESYSEPYPLVMDAPLSAFDKRRIKAICTAIPETAEQVIIFIKDTDGELAEENLGDKVMKRHYFEKIDEFNTRLV</sequence>
<keyword evidence="4" id="KW-0175">Coiled coil</keyword>
<dbReference type="PANTHER" id="PTHR32114:SF2">
    <property type="entry name" value="ABC TRANSPORTER ABCH.3"/>
    <property type="match status" value="1"/>
</dbReference>
<evidence type="ECO:0000256" key="4">
    <source>
        <dbReference type="SAM" id="Coils"/>
    </source>
</evidence>
<dbReference type="Gene3D" id="3.40.50.300">
    <property type="entry name" value="P-loop containing nucleotide triphosphate hydrolases"/>
    <property type="match status" value="2"/>
</dbReference>
<evidence type="ECO:0000256" key="2">
    <source>
        <dbReference type="ARBA" id="ARBA00011322"/>
    </source>
</evidence>
<dbReference type="EMBL" id="JQIF01000113">
    <property type="protein sequence ID" value="KGJ51434.1"/>
    <property type="molecule type" value="Genomic_DNA"/>
</dbReference>
<evidence type="ECO:0000259" key="5">
    <source>
        <dbReference type="Pfam" id="PF13476"/>
    </source>
</evidence>
<comment type="subunit">
    <text evidence="2">Heterodimer of SbcC and SbcD.</text>
</comment>
<name>A0A099I0F9_CLOIN</name>
<dbReference type="RefSeq" id="WP_044907964.1">
    <property type="nucleotide sequence ID" value="NZ_JQIF01000113.1"/>
</dbReference>
<organism evidence="6 7">
    <name type="scientific">Clostridium innocuum</name>
    <dbReference type="NCBI Taxonomy" id="1522"/>
    <lineage>
        <taxon>Bacteria</taxon>
        <taxon>Bacillati</taxon>
        <taxon>Bacillota</taxon>
        <taxon>Clostridia</taxon>
        <taxon>Eubacteriales</taxon>
        <taxon>Clostridiaceae</taxon>
        <taxon>Clostridium</taxon>
    </lineage>
</organism>
<evidence type="ECO:0000313" key="7">
    <source>
        <dbReference type="Proteomes" id="UP000030008"/>
    </source>
</evidence>
<dbReference type="InterPro" id="IPR027417">
    <property type="entry name" value="P-loop_NTPase"/>
</dbReference>
<feature type="domain" description="Rad50/SbcC-type AAA" evidence="5">
    <location>
        <begin position="5"/>
        <end position="259"/>
    </location>
</feature>
<feature type="coiled-coil region" evidence="4">
    <location>
        <begin position="397"/>
        <end position="454"/>
    </location>
</feature>
<comment type="caution">
    <text evidence="6">The sequence shown here is derived from an EMBL/GenBank/DDBJ whole genome shotgun (WGS) entry which is preliminary data.</text>
</comment>
<dbReference type="InterPro" id="IPR038729">
    <property type="entry name" value="Rad50/SbcC_AAA"/>
</dbReference>
<comment type="similarity">
    <text evidence="1">Belongs to the SMC family. SbcC subfamily.</text>
</comment>
<protein>
    <recommendedName>
        <fullName evidence="3">Nuclease SbcCD subunit C</fullName>
    </recommendedName>
</protein>
<dbReference type="SUPFAM" id="SSF52540">
    <property type="entry name" value="P-loop containing nucleoside triphosphate hydrolases"/>
    <property type="match status" value="2"/>
</dbReference>
<feature type="coiled-coil region" evidence="4">
    <location>
        <begin position="217"/>
        <end position="258"/>
    </location>
</feature>
<reference evidence="6 7" key="1">
    <citation type="submission" date="2014-08" db="EMBL/GenBank/DDBJ databases">
        <title>Clostridium innocuum, an unnegligible vancomycin-resistant pathogen causing extra-intestinal infections.</title>
        <authorList>
            <person name="Feng Y."/>
            <person name="Chiu C.-H."/>
        </authorList>
    </citation>
    <scope>NUCLEOTIDE SEQUENCE [LARGE SCALE GENOMIC DNA]</scope>
    <source>
        <strain evidence="6 7">AN88</strain>
    </source>
</reference>
<gene>
    <name evidence="6" type="ORF">CIAN88_20965</name>
</gene>
<dbReference type="PANTHER" id="PTHR32114">
    <property type="entry name" value="ABC TRANSPORTER ABCH.3"/>
    <property type="match status" value="1"/>
</dbReference>
<evidence type="ECO:0000256" key="1">
    <source>
        <dbReference type="ARBA" id="ARBA00006930"/>
    </source>
</evidence>
<accession>A0A099I0F9</accession>
<proteinExistence type="inferred from homology"/>
<dbReference type="GO" id="GO:0006302">
    <property type="term" value="P:double-strand break repair"/>
    <property type="evidence" value="ECO:0007669"/>
    <property type="project" value="InterPro"/>
</dbReference>
<dbReference type="GO" id="GO:0016887">
    <property type="term" value="F:ATP hydrolysis activity"/>
    <property type="evidence" value="ECO:0007669"/>
    <property type="project" value="InterPro"/>
</dbReference>
<evidence type="ECO:0000313" key="6">
    <source>
        <dbReference type="EMBL" id="KGJ51434.1"/>
    </source>
</evidence>
<dbReference type="AlphaFoldDB" id="A0A099I0F9"/>
<dbReference type="Pfam" id="PF13476">
    <property type="entry name" value="AAA_23"/>
    <property type="match status" value="1"/>
</dbReference>
<dbReference type="Proteomes" id="UP000030008">
    <property type="component" value="Unassembled WGS sequence"/>
</dbReference>